<name>A0A7M5XGZ6_9CNID</name>
<protein>
    <recommendedName>
        <fullName evidence="4">Cnidarian restricted protein</fullName>
    </recommendedName>
</protein>
<sequence>MKASILVVLLISIIACQLVDAKKEKRKPQNDKEKKLFKEQIEKRQKDAKKKFKDMKNSDQVDRIMGNSMMRADKKGGKLAIQRKGQYFVMKIKEIVARHSNETEITKTKLKDVKFTITGDKNDTSTYGVQAAYVQMVGRLPNGGNVTLQLFMFKDAGNVTGEDGNVYELVEGGTKANLRVEWPNEADHLDLVIAVQCGFDVKKAKKAMKAMKTRGRKGMKKAMNRRNPETFSVCSNARMTFSPAYNTSMSDNSTSMDYDMPTGYPKSKELSGEGESEIVLRFNGTRIFYDPTVETGEDIGEEAEFEASNNAISLHTPNLIIAVVFSMIFLKLLL</sequence>
<evidence type="ECO:0000313" key="2">
    <source>
        <dbReference type="EnsemblMetazoa" id="CLYHEMP022183.1"/>
    </source>
</evidence>
<evidence type="ECO:0008006" key="4">
    <source>
        <dbReference type="Google" id="ProtNLM"/>
    </source>
</evidence>
<keyword evidence="1" id="KW-0732">Signal</keyword>
<evidence type="ECO:0000256" key="1">
    <source>
        <dbReference type="SAM" id="SignalP"/>
    </source>
</evidence>
<dbReference type="EnsemblMetazoa" id="CLYHEMT022183.1">
    <property type="protein sequence ID" value="CLYHEMP022183.1"/>
    <property type="gene ID" value="CLYHEMG022183"/>
</dbReference>
<feature type="chain" id="PRO_5029779626" description="Cnidarian restricted protein" evidence="1">
    <location>
        <begin position="22"/>
        <end position="334"/>
    </location>
</feature>
<dbReference type="PROSITE" id="PS51257">
    <property type="entry name" value="PROKAR_LIPOPROTEIN"/>
    <property type="match status" value="1"/>
</dbReference>
<keyword evidence="3" id="KW-1185">Reference proteome</keyword>
<reference evidence="2" key="1">
    <citation type="submission" date="2021-01" db="UniProtKB">
        <authorList>
            <consortium name="EnsemblMetazoa"/>
        </authorList>
    </citation>
    <scope>IDENTIFICATION</scope>
</reference>
<dbReference type="AlphaFoldDB" id="A0A7M5XGZ6"/>
<dbReference type="GeneID" id="136800870"/>
<feature type="signal peptide" evidence="1">
    <location>
        <begin position="1"/>
        <end position="21"/>
    </location>
</feature>
<accession>A0A7M5XGZ6</accession>
<dbReference type="Proteomes" id="UP000594262">
    <property type="component" value="Unplaced"/>
</dbReference>
<proteinExistence type="predicted"/>
<organism evidence="2 3">
    <name type="scientific">Clytia hemisphaerica</name>
    <dbReference type="NCBI Taxonomy" id="252671"/>
    <lineage>
        <taxon>Eukaryota</taxon>
        <taxon>Metazoa</taxon>
        <taxon>Cnidaria</taxon>
        <taxon>Hydrozoa</taxon>
        <taxon>Hydroidolina</taxon>
        <taxon>Leptothecata</taxon>
        <taxon>Obeliida</taxon>
        <taxon>Clytiidae</taxon>
        <taxon>Clytia</taxon>
    </lineage>
</organism>
<dbReference type="RefSeq" id="XP_066913584.1">
    <property type="nucleotide sequence ID" value="XM_067057483.1"/>
</dbReference>
<evidence type="ECO:0000313" key="3">
    <source>
        <dbReference type="Proteomes" id="UP000594262"/>
    </source>
</evidence>